<dbReference type="InterPro" id="IPR046805">
    <property type="entry name" value="Tra1_ring"/>
</dbReference>
<evidence type="ECO:0000259" key="3">
    <source>
        <dbReference type="PROSITE" id="PS50290"/>
    </source>
</evidence>
<dbReference type="InterPro" id="IPR016024">
    <property type="entry name" value="ARM-type_fold"/>
</dbReference>
<feature type="compositionally biased region" description="Polar residues" evidence="2">
    <location>
        <begin position="470"/>
        <end position="479"/>
    </location>
</feature>
<evidence type="ECO:0000259" key="5">
    <source>
        <dbReference type="PROSITE" id="PS51190"/>
    </source>
</evidence>
<evidence type="ECO:0000256" key="2">
    <source>
        <dbReference type="SAM" id="MobiDB-lite"/>
    </source>
</evidence>
<dbReference type="Pfam" id="PF02259">
    <property type="entry name" value="FAT"/>
    <property type="match status" value="1"/>
</dbReference>
<dbReference type="Proteomes" id="UP000290189">
    <property type="component" value="Unassembled WGS sequence"/>
</dbReference>
<dbReference type="GO" id="GO:0035267">
    <property type="term" value="C:NuA4 histone acetyltransferase complex"/>
    <property type="evidence" value="ECO:0007669"/>
    <property type="project" value="TreeGrafter"/>
</dbReference>
<evidence type="ECO:0000313" key="6">
    <source>
        <dbReference type="EMBL" id="SPR01254.1"/>
    </source>
</evidence>
<keyword evidence="6" id="KW-0496">Mitochondrion</keyword>
<dbReference type="InterPro" id="IPR011009">
    <property type="entry name" value="Kinase-like_dom_sf"/>
</dbReference>
<gene>
    <name evidence="6" type="ORF">PLBR_LOCUS8469</name>
</gene>
<sequence>MTPVLRPYVEDIHLALIHVLNKDNEHNALLCVSLIYDFHKTYHPHLEGTVQHFLSFFTSMYQNLPRTVASTFPARPGTPTTPASSPSASSMTLGRSSFRVLASCEKVARLIMQIYPKLAEQSLAHLIPVMIKALRTEVSERNAQKLPQQYSDFIVARVKTLSFLTYVLRGNAERMVQHSDDLSKSVFALLRTCPDDAVAVRRELLLDMRHMLATEPFRRSFVDKVDFFLQTYPDLMVGKGRAATDALRPLAVSTLIDLISHMRSDLSLDQLTLAVNIFCHHLHDDTLPFAVQTSSAKLVFNLVDGIFRKHEDAGSQPGKARNVLVGILSALVSKFSAIRSLIPVLVRPSEISQPSDEMDSLPPQTPSWNVLVPMSSYPSADMLKDPSDVYRAALRDVKVLMNTMVFGLKTLVWCIRNTPGAHDNPEVPLISQFLTHVLKCLEIFTVPHDVASRSVSRASEGASGTKRGAVSSSATSNDESAAEPVLDHFASVFTVLDSRTFEDVFQPQIGEFVEATIAFDATLPMLVIPQHILSNANVSKVFADLLLSHLLLPESFKSMSHYDSVHSRIRLNMFRITLGALGMFADIESVLRPHLSKMVEMSLKYALVSRDPRTYLMLLKNLFRGIGGGMFERLYKEFLPVMPELLAGLLAIMRSTRSAEVRNLSIELALTVPARLSSLLPFIPSLMETVACALEANSDTAIKLGLRTLEFWIDNLDLDFLYPIIEKFLRRIMLGLCALLRPSPSPFGPTALHVLGALSGRNRRFLVTGIVDCPKYRSGEVGPRLNLCTGMSITLQTIVEQIEKALCVSSPAQSKPLANFSVRHAADLARGILCGLLLGDHKRRPRVVDPDMASDAKQFLRDGHGQLYIEEERICSVLLRSVIWAHAKHNCSESRLFWEHITRHFAIVLSCMTQKQTPIPIRIDPFVFIDTVVSVMHCGDDDVSHVAFTEFRGWLSLLLELLHALDISGSQHPAIQHLFFKAAHLCHFDDAHSRLAGVQVLTELTTSMPEHWLLANQIELLRGLIFTLRDTSSDIDLLIGEQAVRSAEHVVRICSNSTMDITALVTNLASDLTSSTAATRSCAQTLLSIVSKSRGKPICELLLPFKSNLLSPVLSRRLHTLAPSIRIGFIAATSYALSIEPPLLEITSEFFELLQSLANEIRHDESASTSTITSVHQAAGNSVSQIGRSRLLMLQRVATIRLLMAALKSPQLQRGPGSFAPATPDPEIASVVSPNESAASPSPNVAPEGEPPIGALRHRIVAAFFESLRSSNEEVVQAANEGMILACEQERPPKQLLQQCLRPVLTNFAEYNKLSISLLEMLSRLLRILSKCFNVTLAQKLFEHLDNFTRTLTNLVREPQAAEQPGAVSSNPSTPGAAMPGTSGASLPGPSPGVISNQASAPGAPVSRVPQWSDALIPAAILDTFHLLPKLPPTFLQNLVMAVIQLEAAFPSLHVYGGCLHGPSSPFRGPLMRFLNHPEYCSEAAYFFILPTSMSNAAVSKLFIDCLRSGETPRLADAVRKLTPQLVRTAFQPPQLTDRSGELRTQGVLIINILAKMSLSNLPSLDFGLQCLFSLWEERICLVSSFDAIPPVDGVLNVRALQENVAIAEVLVQVCEATQGQGASLVWKMLHALALPSTCDYAFLLDFLQNRIVHGEHAETILRDIMGNVATVQGKFAVKAKALELVVCPIITRFVTSNPEPATNERLRGCLATLNDVLPAVLCNCRTLPDGFNAQLSRLCRLILRSAVHFPQLQSSVIQFSWCCARLENTVSQLDSYQTLALYLADRSESRSLDTIRFSLYAALVQSCHPESRGVTKEALGHLLPSLPNGPGDAVPHIAWTRRFMLGEETQDMVCVRHVLDIVVSFQDHFRPYRSMLTPAIVHLLDRVVSPAMGAVSQNENRQLAHDCICVVLSWIADSETFSVSDDTIEASSNVSVAPPGDPAMLPALLQCAPPSASVPAAKRSRLSPGSPRCTSFSSVPHAQVDIGALGTHLFSVMVAAAEVPAQRTFAQRCQDTLCQFIAENPTAHVKFDALCSCCIPSVLTASQQFQRRCILQCLSRLFSFVNGASQIVSSNMPVLRRFIRSCAQTDDADVRSALCECIKVLFALNASDDFIAEVDHIIGSGLSLPTTQLHTAVDILVVTIDLDGNRLSRHVSALTTALVTLTKEFIAALPSSSKRGASTSAVSSIAASAPLLTIFKLLATAPLDLPSDAQKSVSSSLALLVEKATDQDFLVSLMDVMSRWVCSALRYQSGVSDVDAIVIRLSKFAVPGTPLESAFFRMVRDISESRTVPSLPSLSRMMLLGLSCTERDLRSYFVADAVRRCGPTLNGFSVLMFIFSIPDWETLCKTGSGFWVSAACQLLLECDPVVAAPISQTGSARAHCSSAQLIPIMEEHKVFLDYVQDVNSTMSSIRSALSSSVLADTTVAAVLWIELFPQIWASAPNRNDQVVLQGLIEAFLVKDWHRLQSSARPNTVQVVLESILACMKSSHMEYPVISPKLLASLARSHCCWYLAAELLSRQGDDVALVDVYSALADRDLYFGHWYNIAKTRVSASALALQQFGLWPRAQTMFYGALLAGYGCENVPSPCGPVDLGEGDVPTVELDMWRTEWIESTKQLGQWDIVQAYAKDTGAHFLQAQAAWKSGDWGVRLPTESLSGSAGGASHASVTIEARLFLICQAICARENDVDRHCDRTLQILLRAWNSLPSVVSETHLPILSLFHSMVEIQESHSMLGEVAALRSQGKTIDLTPQLMKWRQRLPNDWEELSTWTDRVSWRLHVFDLISQVLSGQTASIHSSVKTAPMVEDRVWTLLTLAKIARKQQLGLQCLSALAQTVTNGEAPMAASDAFTRVREQIRMCMCSPVQYKDALALINSINIDYFTNVQKAELFRLKGDALQHLGQGDDANACFSTALYVCENHGKSWLSWADFCDRVFAMKKDREWATCAVSCYMHAITYGEARARLMITRVIWLLSYDAEERSIATAFERASEQVPLWAWLLWLPQLLTCLARPEGPSMKSILQRIARIYPQSLHYTVRAFLFEKREVHSIAKGDPAAGNPAGERPSSLSSLHLVESIVLTMRENHPSLVTEIENMLEEINLRFQPLPQEELLGSIHSCFLKAYKQAVLVSGIMGAIPESVVANIQRIVRSFFNSPKQATNPVQAEFIRRYRSVFETDFLSQPSMTLSNLLLRLQKWKGHLEYQVTQRRRMSLRLETLSPYLVRFQTYEVEIPGQYFTDQEPSTDQNVLIVRFDPSVTIVRMSHSYSHRRIGMLGTDGQTYYFLVQYSIAHITRSDERMMQLYTIINRLMSRYKETRRRHLSAVVPLVVPLTHRLRLMQTQTDMASLEQIYEQSCVARGFGVDSALEVVQTEVAATGPTRASHLRAFHKIQATCVPPTAMSTYMATMVSSHDMLWAYRRQFAQQMGLSCFLAYVLRVGDRSLHKTLLSRSTGNITMTEFYPSYNSSNIIETSDAVPFRLSPNLSTFIGPHLISGVLSSTLVSVSACLLKHQDILKNYLYLFIRDDLVSWHSTKKVLLADSAQRALEYEVRLQISNNTLQVLRGIQSFMASSKSEGGAGSDTSTEPINAKVLHLIRQAMKEEYLCAQSPTWHPWF</sequence>
<dbReference type="GO" id="GO:0006281">
    <property type="term" value="P:DNA repair"/>
    <property type="evidence" value="ECO:0007669"/>
    <property type="project" value="TreeGrafter"/>
</dbReference>
<proteinExistence type="inferred from homology"/>
<accession>A0A3P3YM58</accession>
<dbReference type="CDD" id="cd05163">
    <property type="entry name" value="PIKK_TRRAP"/>
    <property type="match status" value="1"/>
</dbReference>
<dbReference type="PROSITE" id="PS50290">
    <property type="entry name" value="PI3_4_KINASE_3"/>
    <property type="match status" value="1"/>
</dbReference>
<dbReference type="GO" id="GO:0006355">
    <property type="term" value="P:regulation of DNA-templated transcription"/>
    <property type="evidence" value="ECO:0007669"/>
    <property type="project" value="TreeGrafter"/>
</dbReference>
<dbReference type="PROSITE" id="PS51190">
    <property type="entry name" value="FATC"/>
    <property type="match status" value="1"/>
</dbReference>
<dbReference type="InterPro" id="IPR003151">
    <property type="entry name" value="PIK-rel_kinase_FAT"/>
</dbReference>
<evidence type="ECO:0000313" key="7">
    <source>
        <dbReference type="Proteomes" id="UP000290189"/>
    </source>
</evidence>
<evidence type="ECO:0000256" key="1">
    <source>
        <dbReference type="ARBA" id="ARBA00007234"/>
    </source>
</evidence>
<feature type="domain" description="FAT" evidence="4">
    <location>
        <begin position="2502"/>
        <end position="3044"/>
    </location>
</feature>
<dbReference type="Gene3D" id="1.10.1070.11">
    <property type="entry name" value="Phosphatidylinositol 3-/4-kinase, catalytic domain"/>
    <property type="match status" value="1"/>
</dbReference>
<dbReference type="InterPro" id="IPR046807">
    <property type="entry name" value="Tra1_central"/>
</dbReference>
<dbReference type="InterPro" id="IPR000403">
    <property type="entry name" value="PI3/4_kinase_cat_dom"/>
</dbReference>
<geneLocation type="mitochondrion" evidence="6"/>
<dbReference type="SUPFAM" id="SSF56112">
    <property type="entry name" value="Protein kinase-like (PK-like)"/>
    <property type="match status" value="1"/>
</dbReference>
<dbReference type="InterPro" id="IPR036940">
    <property type="entry name" value="PI3/4_kinase_cat_sf"/>
</dbReference>
<organism evidence="6 7">
    <name type="scientific">Plasmodiophora brassicae</name>
    <name type="common">Clubroot disease agent</name>
    <dbReference type="NCBI Taxonomy" id="37360"/>
    <lineage>
        <taxon>Eukaryota</taxon>
        <taxon>Sar</taxon>
        <taxon>Rhizaria</taxon>
        <taxon>Endomyxa</taxon>
        <taxon>Phytomyxea</taxon>
        <taxon>Plasmodiophorida</taxon>
        <taxon>Plasmodiophoridae</taxon>
        <taxon>Plasmodiophora</taxon>
    </lineage>
</organism>
<dbReference type="PROSITE" id="PS51189">
    <property type="entry name" value="FAT"/>
    <property type="match status" value="1"/>
</dbReference>
<dbReference type="EMBL" id="OVEO01000017">
    <property type="protein sequence ID" value="SPR01254.1"/>
    <property type="molecule type" value="Genomic_DNA"/>
</dbReference>
<dbReference type="PANTHER" id="PTHR11139:SF1">
    <property type="entry name" value="TRANSFORMATION_TRANSCRIPTION DOMAIN-ASSOCIATED PROTEIN"/>
    <property type="match status" value="1"/>
</dbReference>
<evidence type="ECO:0008006" key="8">
    <source>
        <dbReference type="Google" id="ProtNLM"/>
    </source>
</evidence>
<dbReference type="InterPro" id="IPR003152">
    <property type="entry name" value="FATC_dom"/>
</dbReference>
<dbReference type="GO" id="GO:0005634">
    <property type="term" value="C:nucleus"/>
    <property type="evidence" value="ECO:0007669"/>
    <property type="project" value="TreeGrafter"/>
</dbReference>
<feature type="domain" description="FATC" evidence="5">
    <location>
        <begin position="3582"/>
        <end position="3614"/>
    </location>
</feature>
<feature type="domain" description="PI3K/PI4K catalytic" evidence="3">
    <location>
        <begin position="3254"/>
        <end position="3572"/>
    </location>
</feature>
<dbReference type="InterPro" id="IPR014009">
    <property type="entry name" value="PIK_FAT"/>
</dbReference>
<feature type="region of interest" description="Disordered" evidence="2">
    <location>
        <begin position="72"/>
        <end position="91"/>
    </location>
</feature>
<dbReference type="PANTHER" id="PTHR11139">
    <property type="entry name" value="ATAXIA TELANGIECTASIA MUTATED ATM -RELATED"/>
    <property type="match status" value="1"/>
</dbReference>
<feature type="region of interest" description="Disordered" evidence="2">
    <location>
        <begin position="1359"/>
        <end position="1406"/>
    </location>
</feature>
<protein>
    <recommendedName>
        <fullName evidence="8">Non-specific serine/threonine protein kinase</fullName>
    </recommendedName>
</protein>
<comment type="similarity">
    <text evidence="1">Belongs to the PI3/PI4-kinase family. TRA1 subfamily.</text>
</comment>
<dbReference type="Pfam" id="PF00454">
    <property type="entry name" value="PI3_PI4_kinase"/>
    <property type="match status" value="1"/>
</dbReference>
<feature type="region of interest" description="Disordered" evidence="2">
    <location>
        <begin position="455"/>
        <end position="479"/>
    </location>
</feature>
<evidence type="ECO:0000259" key="4">
    <source>
        <dbReference type="PROSITE" id="PS51189"/>
    </source>
</evidence>
<name>A0A3P3YM58_PLABS</name>
<reference evidence="6 7" key="1">
    <citation type="submission" date="2018-03" db="EMBL/GenBank/DDBJ databases">
        <authorList>
            <person name="Fogelqvist J."/>
        </authorList>
    </citation>
    <scope>NUCLEOTIDE SEQUENCE [LARGE SCALE GENOMIC DNA]</scope>
</reference>
<dbReference type="SMART" id="SM00146">
    <property type="entry name" value="PI3Kc"/>
    <property type="match status" value="1"/>
</dbReference>
<dbReference type="SUPFAM" id="SSF48371">
    <property type="entry name" value="ARM repeat"/>
    <property type="match status" value="3"/>
</dbReference>
<dbReference type="GO" id="GO:0000124">
    <property type="term" value="C:SAGA complex"/>
    <property type="evidence" value="ECO:0007669"/>
    <property type="project" value="TreeGrafter"/>
</dbReference>
<dbReference type="Pfam" id="PF20206">
    <property type="entry name" value="Tra1_ring"/>
    <property type="match status" value="1"/>
</dbReference>
<dbReference type="Pfam" id="PF20175">
    <property type="entry name" value="Tra1_central"/>
    <property type="match status" value="1"/>
</dbReference>
<dbReference type="InterPro" id="IPR050517">
    <property type="entry name" value="DDR_Repair_Kinase"/>
</dbReference>